<evidence type="ECO:0000313" key="3">
    <source>
        <dbReference type="Proteomes" id="UP000712281"/>
    </source>
</evidence>
<gene>
    <name evidence="2" type="ORF">F2Q68_00018158</name>
</gene>
<organism evidence="2 3">
    <name type="scientific">Brassica cretica</name>
    <name type="common">Mustard</name>
    <dbReference type="NCBI Taxonomy" id="69181"/>
    <lineage>
        <taxon>Eukaryota</taxon>
        <taxon>Viridiplantae</taxon>
        <taxon>Streptophyta</taxon>
        <taxon>Embryophyta</taxon>
        <taxon>Tracheophyta</taxon>
        <taxon>Spermatophyta</taxon>
        <taxon>Magnoliopsida</taxon>
        <taxon>eudicotyledons</taxon>
        <taxon>Gunneridae</taxon>
        <taxon>Pentapetalae</taxon>
        <taxon>rosids</taxon>
        <taxon>malvids</taxon>
        <taxon>Brassicales</taxon>
        <taxon>Brassicaceae</taxon>
        <taxon>Brassiceae</taxon>
        <taxon>Brassica</taxon>
    </lineage>
</organism>
<protein>
    <recommendedName>
        <fullName evidence="4">Dirigent protein</fullName>
    </recommendedName>
</protein>
<evidence type="ECO:0000313" key="2">
    <source>
        <dbReference type="EMBL" id="KAF2560143.1"/>
    </source>
</evidence>
<proteinExistence type="predicted"/>
<feature type="signal peptide" evidence="1">
    <location>
        <begin position="1"/>
        <end position="25"/>
    </location>
</feature>
<dbReference type="AlphaFoldDB" id="A0A8S9HQB0"/>
<keyword evidence="1" id="KW-0732">Signal</keyword>
<dbReference type="PANTHER" id="PTHR12959:SF11">
    <property type="entry name" value="GPI TRANSAMIDASE COMPONENT PIG-T"/>
    <property type="match status" value="1"/>
</dbReference>
<dbReference type="PANTHER" id="PTHR12959">
    <property type="entry name" value="GPI TRANSAMIDASE COMPONENT PIG-T-RELATED"/>
    <property type="match status" value="1"/>
</dbReference>
<evidence type="ECO:0008006" key="4">
    <source>
        <dbReference type="Google" id="ProtNLM"/>
    </source>
</evidence>
<dbReference type="InterPro" id="IPR007245">
    <property type="entry name" value="PIG-T"/>
</dbReference>
<dbReference type="Pfam" id="PF04113">
    <property type="entry name" value="Gpi16"/>
    <property type="match status" value="1"/>
</dbReference>
<sequence>MARLVLTRWIPLLILQSFLLAIAFGSNEVEEEFSESLLLKPLPDRKVLAHFHFENRAPPSNSHGRHHHLFPKAISQLADSHLLQPTQSSVLGAEAICLALHPSQGIISNTSVGHARTH</sequence>
<accession>A0A8S9HQB0</accession>
<reference evidence="2" key="1">
    <citation type="submission" date="2019-12" db="EMBL/GenBank/DDBJ databases">
        <title>Genome sequencing and annotation of Brassica cretica.</title>
        <authorList>
            <person name="Studholme D.J."/>
            <person name="Sarris P.F."/>
        </authorList>
    </citation>
    <scope>NUCLEOTIDE SEQUENCE</scope>
    <source>
        <strain evidence="2">PFS-001/15</strain>
        <tissue evidence="2">Leaf</tissue>
    </source>
</reference>
<evidence type="ECO:0000256" key="1">
    <source>
        <dbReference type="SAM" id="SignalP"/>
    </source>
</evidence>
<feature type="chain" id="PRO_5035938308" description="Dirigent protein" evidence="1">
    <location>
        <begin position="26"/>
        <end position="118"/>
    </location>
</feature>
<dbReference type="Proteomes" id="UP000712281">
    <property type="component" value="Unassembled WGS sequence"/>
</dbReference>
<dbReference type="EMBL" id="QGKW02001940">
    <property type="protein sequence ID" value="KAF2560143.1"/>
    <property type="molecule type" value="Genomic_DNA"/>
</dbReference>
<comment type="caution">
    <text evidence="2">The sequence shown here is derived from an EMBL/GenBank/DDBJ whole genome shotgun (WGS) entry which is preliminary data.</text>
</comment>
<dbReference type="GO" id="GO:0016255">
    <property type="term" value="P:attachment of GPI anchor to protein"/>
    <property type="evidence" value="ECO:0007669"/>
    <property type="project" value="InterPro"/>
</dbReference>
<dbReference type="GO" id="GO:0042765">
    <property type="term" value="C:GPI-anchor transamidase complex"/>
    <property type="evidence" value="ECO:0007669"/>
    <property type="project" value="InterPro"/>
</dbReference>
<name>A0A8S9HQB0_BRACR</name>